<dbReference type="Proteomes" id="UP000518752">
    <property type="component" value="Unassembled WGS sequence"/>
</dbReference>
<reference evidence="2 3" key="1">
    <citation type="journal article" date="2020" name="ISME J.">
        <title>Uncovering the hidden diversity of litter-decomposition mechanisms in mushroom-forming fungi.</title>
        <authorList>
            <person name="Floudas D."/>
            <person name="Bentzer J."/>
            <person name="Ahren D."/>
            <person name="Johansson T."/>
            <person name="Persson P."/>
            <person name="Tunlid A."/>
        </authorList>
    </citation>
    <scope>NUCLEOTIDE SEQUENCE [LARGE SCALE GENOMIC DNA]</scope>
    <source>
        <strain evidence="2 3">CBS 406.79</strain>
    </source>
</reference>
<dbReference type="AlphaFoldDB" id="A0A8H5H4F9"/>
<protein>
    <submittedName>
        <fullName evidence="2">Uncharacterized protein</fullName>
    </submittedName>
</protein>
<evidence type="ECO:0000256" key="1">
    <source>
        <dbReference type="SAM" id="MobiDB-lite"/>
    </source>
</evidence>
<gene>
    <name evidence="2" type="ORF">D9757_009494</name>
</gene>
<accession>A0A8H5H4F9</accession>
<feature type="compositionally biased region" description="Basic residues" evidence="1">
    <location>
        <begin position="232"/>
        <end position="246"/>
    </location>
</feature>
<evidence type="ECO:0000313" key="2">
    <source>
        <dbReference type="EMBL" id="KAF5376771.1"/>
    </source>
</evidence>
<feature type="compositionally biased region" description="Low complexity" evidence="1">
    <location>
        <begin position="90"/>
        <end position="101"/>
    </location>
</feature>
<feature type="compositionally biased region" description="Polar residues" evidence="1">
    <location>
        <begin position="36"/>
        <end position="48"/>
    </location>
</feature>
<feature type="compositionally biased region" description="Low complexity" evidence="1">
    <location>
        <begin position="61"/>
        <end position="71"/>
    </location>
</feature>
<proteinExistence type="predicted"/>
<feature type="region of interest" description="Disordered" evidence="1">
    <location>
        <begin position="219"/>
        <end position="308"/>
    </location>
</feature>
<name>A0A8H5H4F9_9AGAR</name>
<feature type="compositionally biased region" description="Pro residues" evidence="1">
    <location>
        <begin position="292"/>
        <end position="308"/>
    </location>
</feature>
<dbReference type="EMBL" id="JAACJN010000088">
    <property type="protein sequence ID" value="KAF5376771.1"/>
    <property type="molecule type" value="Genomic_DNA"/>
</dbReference>
<organism evidence="2 3">
    <name type="scientific">Collybiopsis confluens</name>
    <dbReference type="NCBI Taxonomy" id="2823264"/>
    <lineage>
        <taxon>Eukaryota</taxon>
        <taxon>Fungi</taxon>
        <taxon>Dikarya</taxon>
        <taxon>Basidiomycota</taxon>
        <taxon>Agaricomycotina</taxon>
        <taxon>Agaricomycetes</taxon>
        <taxon>Agaricomycetidae</taxon>
        <taxon>Agaricales</taxon>
        <taxon>Marasmiineae</taxon>
        <taxon>Omphalotaceae</taxon>
        <taxon>Collybiopsis</taxon>
    </lineage>
</organism>
<keyword evidence="3" id="KW-1185">Reference proteome</keyword>
<comment type="caution">
    <text evidence="2">The sequence shown here is derived from an EMBL/GenBank/DDBJ whole genome shotgun (WGS) entry which is preliminary data.</text>
</comment>
<evidence type="ECO:0000313" key="3">
    <source>
        <dbReference type="Proteomes" id="UP000518752"/>
    </source>
</evidence>
<feature type="region of interest" description="Disordered" evidence="1">
    <location>
        <begin position="25"/>
        <end position="115"/>
    </location>
</feature>
<sequence length="308" mass="32735">MTVGANPLPQRIGLPDNLLRFFNHDMTSKSARNKSRQSNSASAATSPNLHAYPTPSPMDSPNPNLSPNLMSSPPPLSHKGRHPLNHNMESRAGGSNSRSSSPAPPSERGHGGGSNGTIPKYIYDFSKALAGEVRILLAEVGQLRDQRRHLQFEIAEIMALKSKHAQDGSGGDYVGMAMGLPGGMPYDHPDALAYAMAGLALPPPESSDPNLALTTIDPAALSEPAPSGWRTVNKRADRKPRAKKAHPGPIPTPAQVPPLEVPKANVPAWAQWRPSPHLSPTPQYQYPGVSATPPPRSGLFGPPSPPPK</sequence>
<dbReference type="OrthoDB" id="2507336at2759"/>
<feature type="compositionally biased region" description="Pro residues" evidence="1">
    <location>
        <begin position="248"/>
        <end position="260"/>
    </location>
</feature>